<feature type="domain" description="ATP-grasp" evidence="3">
    <location>
        <begin position="79"/>
        <end position="334"/>
    </location>
</feature>
<evidence type="ECO:0000313" key="5">
    <source>
        <dbReference type="Proteomes" id="UP001621714"/>
    </source>
</evidence>
<accession>A0ABW8PWX8</accession>
<keyword evidence="5" id="KW-1185">Reference proteome</keyword>
<dbReference type="PANTHER" id="PTHR21621">
    <property type="entry name" value="RIBOSOMAL PROTEIN S6 MODIFICATION PROTEIN"/>
    <property type="match status" value="1"/>
</dbReference>
<proteinExistence type="predicted"/>
<organism evidence="4 5">
    <name type="scientific">Marinospirillum alkalitolerans</name>
    <dbReference type="NCBI Taxonomy" id="3123374"/>
    <lineage>
        <taxon>Bacteria</taxon>
        <taxon>Pseudomonadati</taxon>
        <taxon>Pseudomonadota</taxon>
        <taxon>Gammaproteobacteria</taxon>
        <taxon>Oceanospirillales</taxon>
        <taxon>Oceanospirillaceae</taxon>
        <taxon>Marinospirillum</taxon>
    </lineage>
</organism>
<protein>
    <submittedName>
        <fullName evidence="4">Alpha-L-glutamate ligase-like protein</fullName>
    </submittedName>
</protein>
<evidence type="ECO:0000256" key="1">
    <source>
        <dbReference type="ARBA" id="ARBA00023211"/>
    </source>
</evidence>
<dbReference type="Gene3D" id="3.30.470.20">
    <property type="entry name" value="ATP-grasp fold, B domain"/>
    <property type="match status" value="1"/>
</dbReference>
<dbReference type="SUPFAM" id="SSF56059">
    <property type="entry name" value="Glutathione synthetase ATP-binding domain-like"/>
    <property type="match status" value="1"/>
</dbReference>
<dbReference type="RefSeq" id="WP_405338868.1">
    <property type="nucleotide sequence ID" value="NZ_JBANFI010000004.1"/>
</dbReference>
<dbReference type="InterPro" id="IPR011761">
    <property type="entry name" value="ATP-grasp"/>
</dbReference>
<gene>
    <name evidence="4" type="ORF">V6U78_07085</name>
</gene>
<dbReference type="EMBL" id="JBANFI010000004">
    <property type="protein sequence ID" value="MFK7160798.1"/>
    <property type="molecule type" value="Genomic_DNA"/>
</dbReference>
<dbReference type="NCBIfam" id="TIGR02291">
    <property type="entry name" value="rimK_rel_E_lig"/>
    <property type="match status" value="1"/>
</dbReference>
<sequence>MAEQKWLSRSRSYWHSWVKQYTAAQQTGRPAWHWKNWLATPSALRQAGVLGMNARNLDCISAANPRRFFPLVDDKLKTKRLAEDYQLATPSLLAVIEHQGQVKGFEQLIPQQVGFAIKPAKGSGGKGILVILQSDGQRYQKASGEWITHLDIERHLSNLLSGLYSLGGHPDIALVESLIRCAPDVADFSFEGVPDIRVILYYGYPIMAMMRLSTHASDGKANLHQGALGVGIDLNTGRALQAVQHDRPVTHHPDTGRPLNELVIDNWTYLLELASRCYDMTHLGYLGADLVLDKEQGPLLLELNARPGLAIQMANGLGLAPRVQAIQAHRQQLRGPEETFTQRVGVAQKLFAVRQTR</sequence>
<dbReference type="InterPro" id="IPR011758">
    <property type="entry name" value="RimK-rel_E_lig"/>
</dbReference>
<keyword evidence="1" id="KW-0464">Manganese</keyword>
<dbReference type="Proteomes" id="UP001621714">
    <property type="component" value="Unassembled WGS sequence"/>
</dbReference>
<evidence type="ECO:0000259" key="3">
    <source>
        <dbReference type="PROSITE" id="PS50975"/>
    </source>
</evidence>
<evidence type="ECO:0000256" key="2">
    <source>
        <dbReference type="PROSITE-ProRule" id="PRU00409"/>
    </source>
</evidence>
<dbReference type="PANTHER" id="PTHR21621:SF0">
    <property type="entry name" value="BETA-CITRYLGLUTAMATE SYNTHASE B-RELATED"/>
    <property type="match status" value="1"/>
</dbReference>
<reference evidence="4 5" key="1">
    <citation type="submission" date="2024-02" db="EMBL/GenBank/DDBJ databases">
        <title>Marinospirillum sp. MEB 164 isolated from Lonar lake sediment.</title>
        <authorList>
            <person name="Joshi A."/>
            <person name="Thite S."/>
        </authorList>
    </citation>
    <scope>NUCLEOTIDE SEQUENCE [LARGE SCALE GENOMIC DNA]</scope>
    <source>
        <strain evidence="4 5">MEB164</strain>
    </source>
</reference>
<dbReference type="PROSITE" id="PS50975">
    <property type="entry name" value="ATP_GRASP"/>
    <property type="match status" value="1"/>
</dbReference>
<keyword evidence="2" id="KW-0067">ATP-binding</keyword>
<dbReference type="InterPro" id="IPR039523">
    <property type="entry name" value="RimK-rel_E_lig_ATP-grasp"/>
</dbReference>
<keyword evidence="2" id="KW-0547">Nucleotide-binding</keyword>
<name>A0ABW8PWX8_9GAMM</name>
<comment type="caution">
    <text evidence="4">The sequence shown here is derived from an EMBL/GenBank/DDBJ whole genome shotgun (WGS) entry which is preliminary data.</text>
</comment>
<evidence type="ECO:0000313" key="4">
    <source>
        <dbReference type="EMBL" id="MFK7160798.1"/>
    </source>
</evidence>
<dbReference type="Pfam" id="PF14397">
    <property type="entry name" value="ATPgrasp_ST"/>
    <property type="match status" value="1"/>
</dbReference>